<evidence type="ECO:0000313" key="1">
    <source>
        <dbReference type="EMBL" id="HIQ63500.1"/>
    </source>
</evidence>
<comment type="caution">
    <text evidence="1">The sequence shown here is derived from an EMBL/GenBank/DDBJ whole genome shotgun (WGS) entry which is preliminary data.</text>
</comment>
<protein>
    <submittedName>
        <fullName evidence="1">DUF3795 domain-containing protein</fullName>
    </submittedName>
</protein>
<gene>
    <name evidence="1" type="ORF">IAA66_07955</name>
</gene>
<reference evidence="1" key="2">
    <citation type="journal article" date="2021" name="PeerJ">
        <title>Extensive microbial diversity within the chicken gut microbiome revealed by metagenomics and culture.</title>
        <authorList>
            <person name="Gilroy R."/>
            <person name="Ravi A."/>
            <person name="Getino M."/>
            <person name="Pursley I."/>
            <person name="Horton D.L."/>
            <person name="Alikhan N.F."/>
            <person name="Baker D."/>
            <person name="Gharbi K."/>
            <person name="Hall N."/>
            <person name="Watson M."/>
            <person name="Adriaenssens E.M."/>
            <person name="Foster-Nyarko E."/>
            <person name="Jarju S."/>
            <person name="Secka A."/>
            <person name="Antonio M."/>
            <person name="Oren A."/>
            <person name="Chaudhuri R.R."/>
            <person name="La Ragione R."/>
            <person name="Hildebrand F."/>
            <person name="Pallen M.J."/>
        </authorList>
    </citation>
    <scope>NUCLEOTIDE SEQUENCE</scope>
    <source>
        <strain evidence="1">ChiHile30-977</strain>
    </source>
</reference>
<accession>A0A9D1CJ75</accession>
<dbReference type="Proteomes" id="UP000886819">
    <property type="component" value="Unassembled WGS sequence"/>
</dbReference>
<sequence length="110" mass="12102">MKHMIAYCGLDCETCDAYLATLHDDQALREKTATLWASLNHAPILPEHINCQGCRADGVKTVFCDSLCGIRQCALKKGMATCGDCPDMETCKLVEAIHAHHAEAIQNLRE</sequence>
<organism evidence="1 2">
    <name type="scientific">Candidatus Avichristensenella intestinipullorum</name>
    <dbReference type="NCBI Taxonomy" id="2840693"/>
    <lineage>
        <taxon>Bacteria</taxon>
        <taxon>Bacillati</taxon>
        <taxon>Bacillota</taxon>
        <taxon>Clostridia</taxon>
        <taxon>Candidatus Avichristensenella</taxon>
    </lineage>
</organism>
<reference evidence="1" key="1">
    <citation type="submission" date="2020-10" db="EMBL/GenBank/DDBJ databases">
        <authorList>
            <person name="Gilroy R."/>
        </authorList>
    </citation>
    <scope>NUCLEOTIDE SEQUENCE</scope>
    <source>
        <strain evidence="1">ChiHile30-977</strain>
    </source>
</reference>
<dbReference type="InterPro" id="IPR024227">
    <property type="entry name" value="DUF3795"/>
</dbReference>
<dbReference type="EMBL" id="DVFI01000107">
    <property type="protein sequence ID" value="HIQ63500.1"/>
    <property type="molecule type" value="Genomic_DNA"/>
</dbReference>
<dbReference type="Pfam" id="PF12675">
    <property type="entry name" value="DUF3795"/>
    <property type="match status" value="1"/>
</dbReference>
<proteinExistence type="predicted"/>
<name>A0A9D1CJ75_9FIRM</name>
<dbReference type="AlphaFoldDB" id="A0A9D1CJ75"/>
<evidence type="ECO:0000313" key="2">
    <source>
        <dbReference type="Proteomes" id="UP000886819"/>
    </source>
</evidence>